<dbReference type="KEGG" id="dsi:Dsimw501_GD13778"/>
<dbReference type="Bgee" id="FBgn0185478">
    <property type="expression patterns" value="Expressed in embryo and 1 other cell type or tissue"/>
</dbReference>
<dbReference type="Proteomes" id="UP000035880">
    <property type="component" value="Chromosome 3L"/>
</dbReference>
<gene>
    <name evidence="2" type="primary">Dsim\GD13778</name>
    <name evidence="2" type="ORF">Dsimw501_GD13778</name>
</gene>
<sequence>MKIFSGEAKEKQEATALQKQFHLVFSKTNTHTAKIVDKQWREANLFSVIYNFSFALCLFALLAVACGKPQFLTAYSAASPVVAATPYAYSGGLYAPTYSAAYTSGVYATPYAYGAYPYSSLYLRR</sequence>
<evidence type="ECO:0000256" key="1">
    <source>
        <dbReference type="SAM" id="Phobius"/>
    </source>
</evidence>
<name>A0A0J9RNB5_DROSI</name>
<feature type="transmembrane region" description="Helical" evidence="1">
    <location>
        <begin position="48"/>
        <end position="66"/>
    </location>
</feature>
<keyword evidence="1" id="KW-1133">Transmembrane helix</keyword>
<dbReference type="AlphaFoldDB" id="A0A0J9RNB5"/>
<dbReference type="Pfam" id="PF22861">
    <property type="entry name" value="GEO12453p1-like"/>
    <property type="match status" value="1"/>
</dbReference>
<dbReference type="InterPro" id="IPR054721">
    <property type="entry name" value="GEO12453p1-like"/>
</dbReference>
<reference evidence="2" key="2">
    <citation type="submission" date="2014-06" db="EMBL/GenBank/DDBJ databases">
        <authorList>
            <person name="Hu T."/>
            <person name="Eisen M.B."/>
            <person name="Thornton K.R."/>
            <person name="Andolfatto P."/>
        </authorList>
    </citation>
    <scope>NUCLEOTIDE SEQUENCE</scope>
    <source>
        <strain evidence="2">W501</strain>
    </source>
</reference>
<reference evidence="2" key="3">
    <citation type="submission" date="2015-04" db="EMBL/GenBank/DDBJ databases">
        <authorList>
            <consortium name="FlyBase"/>
        </authorList>
    </citation>
    <scope>NUCLEOTIDE SEQUENCE</scope>
    <source>
        <strain evidence="2">W501</strain>
    </source>
</reference>
<organism evidence="2">
    <name type="scientific">Drosophila simulans</name>
    <name type="common">Fruit fly</name>
    <dbReference type="NCBI Taxonomy" id="7240"/>
    <lineage>
        <taxon>Eukaryota</taxon>
        <taxon>Metazoa</taxon>
        <taxon>Ecdysozoa</taxon>
        <taxon>Arthropoda</taxon>
        <taxon>Hexapoda</taxon>
        <taxon>Insecta</taxon>
        <taxon>Pterygota</taxon>
        <taxon>Neoptera</taxon>
        <taxon>Endopterygota</taxon>
        <taxon>Diptera</taxon>
        <taxon>Brachycera</taxon>
        <taxon>Muscomorpha</taxon>
        <taxon>Ephydroidea</taxon>
        <taxon>Drosophilidae</taxon>
        <taxon>Drosophila</taxon>
        <taxon>Sophophora</taxon>
    </lineage>
</organism>
<keyword evidence="1" id="KW-0812">Transmembrane</keyword>
<accession>A0A0J9RNB5</accession>
<proteinExistence type="predicted"/>
<keyword evidence="1" id="KW-0472">Membrane</keyword>
<evidence type="ECO:0000313" key="2">
    <source>
        <dbReference type="EMBL" id="KMY97416.1"/>
    </source>
</evidence>
<protein>
    <submittedName>
        <fullName evidence="2">Uncharacterized protein, isoform C</fullName>
    </submittedName>
</protein>
<reference evidence="2" key="1">
    <citation type="journal article" date="2013" name="Genome Res.">
        <title>A second-generation assembly of the Drosophila simulans genome provides new insights into patterns of lineage-specific divergence.</title>
        <authorList>
            <person name="Hu T.T."/>
            <person name="Eisen M.B."/>
            <person name="Thornton K.R."/>
            <person name="Andolfatto P."/>
        </authorList>
    </citation>
    <scope>NUCLEOTIDE SEQUENCE [LARGE SCALE GENOMIC DNA]</scope>
    <source>
        <strain evidence="2">W501</strain>
    </source>
</reference>
<dbReference type="EMBL" id="CM002912">
    <property type="protein sequence ID" value="KMY97416.1"/>
    <property type="molecule type" value="Genomic_DNA"/>
</dbReference>